<keyword evidence="3" id="KW-1185">Reference proteome</keyword>
<comment type="caution">
    <text evidence="2">The sequence shown here is derived from an EMBL/GenBank/DDBJ whole genome shotgun (WGS) entry which is preliminary data.</text>
</comment>
<evidence type="ECO:0000259" key="1">
    <source>
        <dbReference type="PROSITE" id="PS50144"/>
    </source>
</evidence>
<dbReference type="SMART" id="SM00061">
    <property type="entry name" value="MATH"/>
    <property type="match status" value="2"/>
</dbReference>
<dbReference type="PROSITE" id="PS50144">
    <property type="entry name" value="MATH"/>
    <property type="match status" value="2"/>
</dbReference>
<name>A0A9Q0L4Y5_9MAGN</name>
<evidence type="ECO:0000313" key="2">
    <source>
        <dbReference type="EMBL" id="KAJ4982427.1"/>
    </source>
</evidence>
<protein>
    <recommendedName>
        <fullName evidence="1">MATH domain-containing protein</fullName>
    </recommendedName>
</protein>
<evidence type="ECO:0000313" key="3">
    <source>
        <dbReference type="Proteomes" id="UP001141806"/>
    </source>
</evidence>
<gene>
    <name evidence="2" type="ORF">NE237_033264</name>
</gene>
<proteinExistence type="predicted"/>
<dbReference type="SUPFAM" id="SSF49599">
    <property type="entry name" value="TRAF domain-like"/>
    <property type="match status" value="2"/>
</dbReference>
<dbReference type="InterPro" id="IPR002083">
    <property type="entry name" value="MATH/TRAF_dom"/>
</dbReference>
<dbReference type="PANTHER" id="PTHR46162:SF2">
    <property type="entry name" value="ANKYRIN REPEAT-CONTAINING PROTEIN-RELATED"/>
    <property type="match status" value="1"/>
</dbReference>
<dbReference type="Proteomes" id="UP001141806">
    <property type="component" value="Unassembled WGS sequence"/>
</dbReference>
<dbReference type="OrthoDB" id="192247at2759"/>
<organism evidence="2 3">
    <name type="scientific">Protea cynaroides</name>
    <dbReference type="NCBI Taxonomy" id="273540"/>
    <lineage>
        <taxon>Eukaryota</taxon>
        <taxon>Viridiplantae</taxon>
        <taxon>Streptophyta</taxon>
        <taxon>Embryophyta</taxon>
        <taxon>Tracheophyta</taxon>
        <taxon>Spermatophyta</taxon>
        <taxon>Magnoliopsida</taxon>
        <taxon>Proteales</taxon>
        <taxon>Proteaceae</taxon>
        <taxon>Protea</taxon>
    </lineage>
</organism>
<sequence length="320" mass="36846">MATFPDDELSRTMRDEPPTHFTLKIESFSLLSNSSLERYDSSNFEAGGYKWKLCVYPNGNKHRNGEGHISLYLEMSKTDSLSPGWEVHATFRLLLLDQLRDKYLLLQDAGGIPRRFRATNTQSGFDKFITLKEFNDPTKGYLVSDTCMFGAEVFVQRESVTGKGECLLLIAEPLTCHYTWKIEKFSKLDEGYHLSEVFNDGFNNWNIKFYPNGCDEEKGKSLSLFLCLDDSTVIPSRGVYLEAQVRVVDQTNGQHVEDEFQGWFDDSNKSWGWRDFLPLSIFLDQSNGYLVKDVCIIEAQFLLLGEIEKLPQNHKKKRFC</sequence>
<dbReference type="CDD" id="cd00121">
    <property type="entry name" value="MATH"/>
    <property type="match status" value="2"/>
</dbReference>
<dbReference type="EMBL" id="JAMYWD010000001">
    <property type="protein sequence ID" value="KAJ4982427.1"/>
    <property type="molecule type" value="Genomic_DNA"/>
</dbReference>
<reference evidence="2" key="1">
    <citation type="journal article" date="2023" name="Plant J.">
        <title>The genome of the king protea, Protea cynaroides.</title>
        <authorList>
            <person name="Chang J."/>
            <person name="Duong T.A."/>
            <person name="Schoeman C."/>
            <person name="Ma X."/>
            <person name="Roodt D."/>
            <person name="Barker N."/>
            <person name="Li Z."/>
            <person name="Van de Peer Y."/>
            <person name="Mizrachi E."/>
        </authorList>
    </citation>
    <scope>NUCLEOTIDE SEQUENCE</scope>
    <source>
        <tissue evidence="2">Young leaves</tissue>
    </source>
</reference>
<feature type="domain" description="MATH" evidence="1">
    <location>
        <begin position="18"/>
        <end position="153"/>
    </location>
</feature>
<feature type="domain" description="MATH" evidence="1">
    <location>
        <begin position="175"/>
        <end position="301"/>
    </location>
</feature>
<dbReference type="PANTHER" id="PTHR46162">
    <property type="entry name" value="TRAF-LIKE FAMILY PROTEIN"/>
    <property type="match status" value="1"/>
</dbReference>
<dbReference type="InterPro" id="IPR008974">
    <property type="entry name" value="TRAF-like"/>
</dbReference>
<dbReference type="Gene3D" id="2.60.210.10">
    <property type="entry name" value="Apoptosis, Tumor Necrosis Factor Receptor Associated Protein 2, Chain A"/>
    <property type="match status" value="2"/>
</dbReference>
<dbReference type="AlphaFoldDB" id="A0A9Q0L4Y5"/>
<accession>A0A9Q0L4Y5</accession>
<dbReference type="Pfam" id="PF22486">
    <property type="entry name" value="MATH_2"/>
    <property type="match status" value="2"/>
</dbReference>